<dbReference type="PROSITE" id="PS51257">
    <property type="entry name" value="PROKAR_LIPOPROTEIN"/>
    <property type="match status" value="1"/>
</dbReference>
<gene>
    <name evidence="3" type="ORF">AB5J56_18755</name>
</gene>
<dbReference type="AlphaFoldDB" id="A0AB39P8D5"/>
<feature type="region of interest" description="Disordered" evidence="1">
    <location>
        <begin position="31"/>
        <end position="52"/>
    </location>
</feature>
<keyword evidence="2" id="KW-0732">Signal</keyword>
<evidence type="ECO:0000313" key="3">
    <source>
        <dbReference type="EMBL" id="XDQ26624.1"/>
    </source>
</evidence>
<feature type="signal peptide" evidence="2">
    <location>
        <begin position="1"/>
        <end position="29"/>
    </location>
</feature>
<evidence type="ECO:0000256" key="1">
    <source>
        <dbReference type="SAM" id="MobiDB-lite"/>
    </source>
</evidence>
<dbReference type="SUPFAM" id="SSF89392">
    <property type="entry name" value="Prokaryotic lipoproteins and lipoprotein localization factors"/>
    <property type="match status" value="1"/>
</dbReference>
<dbReference type="InterPro" id="IPR029046">
    <property type="entry name" value="LolA/LolB/LppX"/>
</dbReference>
<sequence length="298" mass="31571">MMFSVRDTTMRRATGATLAALLLAGGTAACTSSSDGDTKAKGAAKDESPRMEPAAAVAKAAKNSKDITSLHYRLVGTVPEQGRVKAEASMRMKPTVAMSMKMTALDQGADGTAEIRLVDKAMYIGGGPSAAKEMDGKHWIKFDLGALEKSGLGGKSLGAGAGQADQNPAQESTFLTGAKDVKKVGTETVEGVKTTHYTGTVGVDDIRASLKGEDKATREKREKSLDQYTKMGVEKLTMDMWIDGNDHTKQFRMKAAADKGPLDMTFTFLDYNKPVTVKAPAASDTMDLAQMMKGAQNG</sequence>
<name>A0AB39P8D5_9ACTN</name>
<feature type="chain" id="PRO_5044262101" evidence="2">
    <location>
        <begin position="30"/>
        <end position="298"/>
    </location>
</feature>
<accession>A0AB39P8D5</accession>
<dbReference type="RefSeq" id="WP_369233880.1">
    <property type="nucleotide sequence ID" value="NZ_CP163435.1"/>
</dbReference>
<evidence type="ECO:0000256" key="2">
    <source>
        <dbReference type="SAM" id="SignalP"/>
    </source>
</evidence>
<feature type="compositionally biased region" description="Basic and acidic residues" evidence="1">
    <location>
        <begin position="36"/>
        <end position="50"/>
    </location>
</feature>
<dbReference type="EMBL" id="CP163435">
    <property type="protein sequence ID" value="XDQ26624.1"/>
    <property type="molecule type" value="Genomic_DNA"/>
</dbReference>
<proteinExistence type="predicted"/>
<protein>
    <submittedName>
        <fullName evidence="3">DUF1396 domain-containing protein</fullName>
    </submittedName>
</protein>
<organism evidence="3">
    <name type="scientific">Streptomyces sp. R21</name>
    <dbReference type="NCBI Taxonomy" id="3238627"/>
    <lineage>
        <taxon>Bacteria</taxon>
        <taxon>Bacillati</taxon>
        <taxon>Actinomycetota</taxon>
        <taxon>Actinomycetes</taxon>
        <taxon>Kitasatosporales</taxon>
        <taxon>Streptomycetaceae</taxon>
        <taxon>Streptomyces</taxon>
    </lineage>
</organism>
<dbReference type="Gene3D" id="2.50.20.20">
    <property type="match status" value="1"/>
</dbReference>
<reference evidence="3" key="1">
    <citation type="submission" date="2024-07" db="EMBL/GenBank/DDBJ databases">
        <authorList>
            <person name="Yu S.T."/>
        </authorList>
    </citation>
    <scope>NUCLEOTIDE SEQUENCE</scope>
    <source>
        <strain evidence="3">R21</strain>
    </source>
</reference>